<evidence type="ECO:0000256" key="1">
    <source>
        <dbReference type="ARBA" id="ARBA00010688"/>
    </source>
</evidence>
<dbReference type="InterPro" id="IPR029056">
    <property type="entry name" value="Ribokinase-like"/>
</dbReference>
<dbReference type="PROSITE" id="PS00583">
    <property type="entry name" value="PFKB_KINASES_1"/>
    <property type="match status" value="1"/>
</dbReference>
<accession>A0ABP0XMP3</accession>
<dbReference type="Pfam" id="PF00294">
    <property type="entry name" value="PfkB"/>
    <property type="match status" value="1"/>
</dbReference>
<dbReference type="EMBL" id="OZ020104">
    <property type="protein sequence ID" value="CAK9278817.1"/>
    <property type="molecule type" value="Genomic_DNA"/>
</dbReference>
<dbReference type="Gene3D" id="3.40.1190.20">
    <property type="match status" value="1"/>
</dbReference>
<dbReference type="Proteomes" id="UP001497444">
    <property type="component" value="Chromosome 9"/>
</dbReference>
<dbReference type="PANTHER" id="PTHR43085:SF1">
    <property type="entry name" value="PSEUDOURIDINE KINASE-RELATED"/>
    <property type="match status" value="1"/>
</dbReference>
<evidence type="ECO:0000256" key="3">
    <source>
        <dbReference type="ARBA" id="ARBA00022741"/>
    </source>
</evidence>
<dbReference type="InterPro" id="IPR002173">
    <property type="entry name" value="Carboh/pur_kinase_PfkB_CS"/>
</dbReference>
<dbReference type="SUPFAM" id="SSF53613">
    <property type="entry name" value="Ribokinase-like"/>
    <property type="match status" value="1"/>
</dbReference>
<feature type="region of interest" description="Disordered" evidence="6">
    <location>
        <begin position="15"/>
        <end position="61"/>
    </location>
</feature>
<dbReference type="CDD" id="cd01167">
    <property type="entry name" value="bac_FRK"/>
    <property type="match status" value="1"/>
</dbReference>
<feature type="compositionally biased region" description="Basic and acidic residues" evidence="6">
    <location>
        <begin position="34"/>
        <end position="52"/>
    </location>
</feature>
<organism evidence="8 9">
    <name type="scientific">Sphagnum jensenii</name>
    <dbReference type="NCBI Taxonomy" id="128206"/>
    <lineage>
        <taxon>Eukaryota</taxon>
        <taxon>Viridiplantae</taxon>
        <taxon>Streptophyta</taxon>
        <taxon>Embryophyta</taxon>
        <taxon>Bryophyta</taxon>
        <taxon>Sphagnophytina</taxon>
        <taxon>Sphagnopsida</taxon>
        <taxon>Sphagnales</taxon>
        <taxon>Sphagnaceae</taxon>
        <taxon>Sphagnum</taxon>
    </lineage>
</organism>
<proteinExistence type="inferred from homology"/>
<dbReference type="PROSITE" id="PS00584">
    <property type="entry name" value="PFKB_KINASES_2"/>
    <property type="match status" value="1"/>
</dbReference>
<evidence type="ECO:0000256" key="5">
    <source>
        <dbReference type="ARBA" id="ARBA00022840"/>
    </source>
</evidence>
<reference evidence="8" key="1">
    <citation type="submission" date="2024-02" db="EMBL/GenBank/DDBJ databases">
        <authorList>
            <consortium name="ELIXIR-Norway"/>
            <consortium name="Elixir Norway"/>
        </authorList>
    </citation>
    <scope>NUCLEOTIDE SEQUENCE</scope>
</reference>
<name>A0ABP0XMP3_9BRYO</name>
<dbReference type="InterPro" id="IPR050306">
    <property type="entry name" value="PfkB_Carbo_kinase"/>
</dbReference>
<keyword evidence="2" id="KW-0808">Transferase</keyword>
<protein>
    <recommendedName>
        <fullName evidence="7">Carbohydrate kinase PfkB domain-containing protein</fullName>
    </recommendedName>
</protein>
<keyword evidence="9" id="KW-1185">Reference proteome</keyword>
<feature type="domain" description="Carbohydrate kinase PfkB" evidence="7">
    <location>
        <begin position="65"/>
        <end position="371"/>
    </location>
</feature>
<keyword evidence="5" id="KW-0067">ATP-binding</keyword>
<evidence type="ECO:0000256" key="2">
    <source>
        <dbReference type="ARBA" id="ARBA00022679"/>
    </source>
</evidence>
<comment type="similarity">
    <text evidence="1">Belongs to the carbohydrate kinase PfkB family.</text>
</comment>
<keyword evidence="3" id="KW-0547">Nucleotide-binding</keyword>
<dbReference type="InterPro" id="IPR011611">
    <property type="entry name" value="PfkB_dom"/>
</dbReference>
<evidence type="ECO:0000256" key="6">
    <source>
        <dbReference type="SAM" id="MobiDB-lite"/>
    </source>
</evidence>
<keyword evidence="4" id="KW-0418">Kinase</keyword>
<sequence length="406" mass="44026">MALHEMLLQAGCCSSMQVPKRKSHSPSLSAQRSPRGERNPSPREQRSPKQEKGGGGGGGSSSDPMVACFGELLIDFVPTIGGLSLAGAPAFKKAPGGAPANVACGIAKLGSTAAFLGKVGDDEFGYMLVDVLKDSHVETRGVRFDPNARTALAFVTLQENGEREFMFYRNPSADMLYSIGDIDVDLIQKAKILHYGSISLITEPSRTAHMEILKIAKKAGLILSYDPNLRLPLWPSVEAARQGIKSIWNQAEIIKVSDEEVTFLTNGGDPNNDAVNMTMFHPKLRLLLVTTGPDGCRYYTKNFKGTVPGIKVNVVDTTGAGDAFCAGYLTKLVEDMKMIENEQKLRDALKFANVCGAITTTERGAIPALPDRATVMKLLESQNHPLTNSFIAFFLSLMKCLWQKAR</sequence>
<dbReference type="PANTHER" id="PTHR43085">
    <property type="entry name" value="HEXOKINASE FAMILY MEMBER"/>
    <property type="match status" value="1"/>
</dbReference>
<evidence type="ECO:0000259" key="7">
    <source>
        <dbReference type="Pfam" id="PF00294"/>
    </source>
</evidence>
<evidence type="ECO:0000313" key="9">
    <source>
        <dbReference type="Proteomes" id="UP001497444"/>
    </source>
</evidence>
<evidence type="ECO:0000313" key="8">
    <source>
        <dbReference type="EMBL" id="CAK9278817.1"/>
    </source>
</evidence>
<evidence type="ECO:0000256" key="4">
    <source>
        <dbReference type="ARBA" id="ARBA00022777"/>
    </source>
</evidence>
<gene>
    <name evidence="8" type="ORF">CSSPJE1EN1_LOCUS24295</name>
</gene>